<accession>A0ABV6AXY2</accession>
<dbReference type="PROSITE" id="PS51746">
    <property type="entry name" value="PPM_2"/>
    <property type="match status" value="1"/>
</dbReference>
<dbReference type="Gene3D" id="1.10.510.10">
    <property type="entry name" value="Transferase(Phosphotransferase) domain 1"/>
    <property type="match status" value="1"/>
</dbReference>
<proteinExistence type="predicted"/>
<evidence type="ECO:0000259" key="2">
    <source>
        <dbReference type="PROSITE" id="PS51746"/>
    </source>
</evidence>
<dbReference type="Pfam" id="PF13672">
    <property type="entry name" value="PP2C_2"/>
    <property type="match status" value="1"/>
</dbReference>
<dbReference type="Gene3D" id="3.60.40.10">
    <property type="entry name" value="PPM-type phosphatase domain"/>
    <property type="match status" value="1"/>
</dbReference>
<evidence type="ECO:0000256" key="1">
    <source>
        <dbReference type="SAM" id="MobiDB-lite"/>
    </source>
</evidence>
<dbReference type="InterPro" id="IPR036457">
    <property type="entry name" value="PPM-type-like_dom_sf"/>
</dbReference>
<sequence>MTQSDDLPQTPAAPEQVLPPETPPSEPQQPELQPADTQLFAAQLPEIQLAELSPASPLQPGTPEDLTAGQPEDGPLDVDYVFSSPPEVSRSEEGLEGLSPEENPVDFGTAAGLESSAVQSGSVDLEDSATVDSSGSPDRTAPTESPALSGNPPVSGDAAPLAIVEPAPPLPTNSSTPTTPPDVLESAPTEDSSDLASFATGELEEEIYAPTVATQGPQAGDVFSGYQLNQDLGRGWFSANALGAGPSVDVYVRPAPLWAELRPHRLLPRVTPAGDLLVLAPTDGAPLTLPLDPATAQVYLSELARLLFALEKQGYAVTDLDPSSVQLTREGVKLRMPPQVARLGEAVQPTLRDSFTPPEVQEGQPAQAKSGVYLLGALFFQWLTGRALPAEGPSAVVLAGVNASGVPQLLSGMLAPLPQRLTPTELLAALKTAATKLPVYQLAAATDIGLNPERPTNEDSYGFVWRQTGQHGGGHLILRAVVSDGMGGMAAGEVASQAAVRAFLASEASSFEASALEAQVWEANAAVLTDMQGRDGGCTLTGVEIRGTQLQLGHVGDTRAYLAQRVMNQDGAAQQTGSVQQLSKDHSYVAAMVASGQMTPEEAQVSPERNKVLRSLGSLRAAQDDYVQVLPQPLELSVGSRVLLLSDGVWGEVPPPVLHDLLLHEPSLQRIVDRLIELSLESGAPDNATALVIERVK</sequence>
<feature type="region of interest" description="Disordered" evidence="1">
    <location>
        <begin position="1"/>
        <end position="194"/>
    </location>
</feature>
<feature type="domain" description="PPM-type phosphatase" evidence="2">
    <location>
        <begin position="441"/>
        <end position="695"/>
    </location>
</feature>
<protein>
    <submittedName>
        <fullName evidence="3">Protein phosphatase 2C domain-containing protein</fullName>
    </submittedName>
</protein>
<dbReference type="SUPFAM" id="SSF81606">
    <property type="entry name" value="PP2C-like"/>
    <property type="match status" value="1"/>
</dbReference>
<dbReference type="RefSeq" id="WP_380005672.1">
    <property type="nucleotide sequence ID" value="NZ_JBHLYR010000013.1"/>
</dbReference>
<comment type="caution">
    <text evidence="3">The sequence shown here is derived from an EMBL/GenBank/DDBJ whole genome shotgun (WGS) entry which is preliminary data.</text>
</comment>
<feature type="compositionally biased region" description="Polar residues" evidence="1">
    <location>
        <begin position="130"/>
        <end position="148"/>
    </location>
</feature>
<keyword evidence="4" id="KW-1185">Reference proteome</keyword>
<evidence type="ECO:0000313" key="4">
    <source>
        <dbReference type="Proteomes" id="UP001589733"/>
    </source>
</evidence>
<gene>
    <name evidence="3" type="ORF">ACFFLM_03690</name>
</gene>
<evidence type="ECO:0000313" key="3">
    <source>
        <dbReference type="EMBL" id="MFB9991086.1"/>
    </source>
</evidence>
<dbReference type="SMART" id="SM00332">
    <property type="entry name" value="PP2Cc"/>
    <property type="match status" value="1"/>
</dbReference>
<reference evidence="3 4" key="1">
    <citation type="submission" date="2024-09" db="EMBL/GenBank/DDBJ databases">
        <authorList>
            <person name="Sun Q."/>
            <person name="Mori K."/>
        </authorList>
    </citation>
    <scope>NUCLEOTIDE SEQUENCE [LARGE SCALE GENOMIC DNA]</scope>
    <source>
        <strain evidence="3 4">JCM 13503</strain>
    </source>
</reference>
<dbReference type="InterPro" id="IPR011009">
    <property type="entry name" value="Kinase-like_dom_sf"/>
</dbReference>
<dbReference type="EMBL" id="JBHLYR010000013">
    <property type="protein sequence ID" value="MFB9991086.1"/>
    <property type="molecule type" value="Genomic_DNA"/>
</dbReference>
<dbReference type="SMART" id="SM00331">
    <property type="entry name" value="PP2C_SIG"/>
    <property type="match status" value="1"/>
</dbReference>
<dbReference type="InterPro" id="IPR001932">
    <property type="entry name" value="PPM-type_phosphatase-like_dom"/>
</dbReference>
<dbReference type="SUPFAM" id="SSF56112">
    <property type="entry name" value="Protein kinase-like (PK-like)"/>
    <property type="match status" value="1"/>
</dbReference>
<name>A0ABV6AXY2_9DEIO</name>
<organism evidence="3 4">
    <name type="scientific">Deinococcus oregonensis</name>
    <dbReference type="NCBI Taxonomy" id="1805970"/>
    <lineage>
        <taxon>Bacteria</taxon>
        <taxon>Thermotogati</taxon>
        <taxon>Deinococcota</taxon>
        <taxon>Deinococci</taxon>
        <taxon>Deinococcales</taxon>
        <taxon>Deinococcaceae</taxon>
        <taxon>Deinococcus</taxon>
    </lineage>
</organism>
<dbReference type="Proteomes" id="UP001589733">
    <property type="component" value="Unassembled WGS sequence"/>
</dbReference>
<dbReference type="CDD" id="cd00143">
    <property type="entry name" value="PP2Cc"/>
    <property type="match status" value="1"/>
</dbReference>